<evidence type="ECO:0000256" key="1">
    <source>
        <dbReference type="SAM" id="SignalP"/>
    </source>
</evidence>
<proteinExistence type="predicted"/>
<keyword evidence="3" id="KW-1185">Reference proteome</keyword>
<accession>A0AAV1CY02</accession>
<evidence type="ECO:0000313" key="2">
    <source>
        <dbReference type="EMBL" id="CAI9100327.1"/>
    </source>
</evidence>
<name>A0AAV1CY02_OLDCO</name>
<evidence type="ECO:0000313" key="3">
    <source>
        <dbReference type="Proteomes" id="UP001161247"/>
    </source>
</evidence>
<feature type="signal peptide" evidence="1">
    <location>
        <begin position="1"/>
        <end position="25"/>
    </location>
</feature>
<dbReference type="Proteomes" id="UP001161247">
    <property type="component" value="Chromosome 3"/>
</dbReference>
<gene>
    <name evidence="2" type="ORF">OLC1_LOCUS10187</name>
</gene>
<dbReference type="AlphaFoldDB" id="A0AAV1CY02"/>
<keyword evidence="1" id="KW-0732">Signal</keyword>
<feature type="chain" id="PRO_5043662208" evidence="1">
    <location>
        <begin position="26"/>
        <end position="98"/>
    </location>
</feature>
<sequence length="98" mass="11335">MSTTRLMICLVFGLVILNLLTMHECADHGGYWNSKIAGLPEKKINIDFCYKETINRQEMWCCEFNGQKHIPCWIDRGLCRDNCFHTPPQSVKAEAFLP</sequence>
<protein>
    <submittedName>
        <fullName evidence="2">OLC1v1037302C2</fullName>
    </submittedName>
</protein>
<reference evidence="2" key="1">
    <citation type="submission" date="2023-03" db="EMBL/GenBank/DDBJ databases">
        <authorList>
            <person name="Julca I."/>
        </authorList>
    </citation>
    <scope>NUCLEOTIDE SEQUENCE</scope>
</reference>
<dbReference type="EMBL" id="OX459120">
    <property type="protein sequence ID" value="CAI9100327.1"/>
    <property type="molecule type" value="Genomic_DNA"/>
</dbReference>
<organism evidence="2 3">
    <name type="scientific">Oldenlandia corymbosa var. corymbosa</name>
    <dbReference type="NCBI Taxonomy" id="529605"/>
    <lineage>
        <taxon>Eukaryota</taxon>
        <taxon>Viridiplantae</taxon>
        <taxon>Streptophyta</taxon>
        <taxon>Embryophyta</taxon>
        <taxon>Tracheophyta</taxon>
        <taxon>Spermatophyta</taxon>
        <taxon>Magnoliopsida</taxon>
        <taxon>eudicotyledons</taxon>
        <taxon>Gunneridae</taxon>
        <taxon>Pentapetalae</taxon>
        <taxon>asterids</taxon>
        <taxon>lamiids</taxon>
        <taxon>Gentianales</taxon>
        <taxon>Rubiaceae</taxon>
        <taxon>Rubioideae</taxon>
        <taxon>Spermacoceae</taxon>
        <taxon>Hedyotis-Oldenlandia complex</taxon>
        <taxon>Oldenlandia</taxon>
    </lineage>
</organism>